<evidence type="ECO:0000313" key="2">
    <source>
        <dbReference type="EMBL" id="OJJ34778.1"/>
    </source>
</evidence>
<feature type="compositionally biased region" description="Pro residues" evidence="1">
    <location>
        <begin position="252"/>
        <end position="261"/>
    </location>
</feature>
<dbReference type="VEuPathDB" id="FungiDB:ASPWEDRAFT_68228"/>
<accession>A0A1L9RIU3</accession>
<feature type="compositionally biased region" description="Low complexity" evidence="1">
    <location>
        <begin position="207"/>
        <end position="224"/>
    </location>
</feature>
<evidence type="ECO:0000313" key="3">
    <source>
        <dbReference type="Proteomes" id="UP000184383"/>
    </source>
</evidence>
<dbReference type="RefSeq" id="XP_040688454.1">
    <property type="nucleotide sequence ID" value="XM_040838958.1"/>
</dbReference>
<dbReference type="OrthoDB" id="4507478at2759"/>
<dbReference type="GeneID" id="63754806"/>
<reference evidence="3" key="1">
    <citation type="journal article" date="2017" name="Genome Biol.">
        <title>Comparative genomics reveals high biological diversity and specific adaptations in the industrially and medically important fungal genus Aspergillus.</title>
        <authorList>
            <person name="de Vries R.P."/>
            <person name="Riley R."/>
            <person name="Wiebenga A."/>
            <person name="Aguilar-Osorio G."/>
            <person name="Amillis S."/>
            <person name="Uchima C.A."/>
            <person name="Anderluh G."/>
            <person name="Asadollahi M."/>
            <person name="Askin M."/>
            <person name="Barry K."/>
            <person name="Battaglia E."/>
            <person name="Bayram O."/>
            <person name="Benocci T."/>
            <person name="Braus-Stromeyer S.A."/>
            <person name="Caldana C."/>
            <person name="Canovas D."/>
            <person name="Cerqueira G.C."/>
            <person name="Chen F."/>
            <person name="Chen W."/>
            <person name="Choi C."/>
            <person name="Clum A."/>
            <person name="Dos Santos R.A."/>
            <person name="Damasio A.R."/>
            <person name="Diallinas G."/>
            <person name="Emri T."/>
            <person name="Fekete E."/>
            <person name="Flipphi M."/>
            <person name="Freyberg S."/>
            <person name="Gallo A."/>
            <person name="Gournas C."/>
            <person name="Habgood R."/>
            <person name="Hainaut M."/>
            <person name="Harispe M.L."/>
            <person name="Henrissat B."/>
            <person name="Hilden K.S."/>
            <person name="Hope R."/>
            <person name="Hossain A."/>
            <person name="Karabika E."/>
            <person name="Karaffa L."/>
            <person name="Karanyi Z."/>
            <person name="Krasevec N."/>
            <person name="Kuo A."/>
            <person name="Kusch H."/>
            <person name="LaButti K."/>
            <person name="Lagendijk E.L."/>
            <person name="Lapidus A."/>
            <person name="Levasseur A."/>
            <person name="Lindquist E."/>
            <person name="Lipzen A."/>
            <person name="Logrieco A.F."/>
            <person name="MacCabe A."/>
            <person name="Maekelae M.R."/>
            <person name="Malavazi I."/>
            <person name="Melin P."/>
            <person name="Meyer V."/>
            <person name="Mielnichuk N."/>
            <person name="Miskei M."/>
            <person name="Molnar A.P."/>
            <person name="Mule G."/>
            <person name="Ngan C.Y."/>
            <person name="Orejas M."/>
            <person name="Orosz E."/>
            <person name="Ouedraogo J.P."/>
            <person name="Overkamp K.M."/>
            <person name="Park H.-S."/>
            <person name="Perrone G."/>
            <person name="Piumi F."/>
            <person name="Punt P.J."/>
            <person name="Ram A.F."/>
            <person name="Ramon A."/>
            <person name="Rauscher S."/>
            <person name="Record E."/>
            <person name="Riano-Pachon D.M."/>
            <person name="Robert V."/>
            <person name="Roehrig J."/>
            <person name="Ruller R."/>
            <person name="Salamov A."/>
            <person name="Salih N.S."/>
            <person name="Samson R.A."/>
            <person name="Sandor E."/>
            <person name="Sanguinetti M."/>
            <person name="Schuetze T."/>
            <person name="Sepcic K."/>
            <person name="Shelest E."/>
            <person name="Sherlock G."/>
            <person name="Sophianopoulou V."/>
            <person name="Squina F.M."/>
            <person name="Sun H."/>
            <person name="Susca A."/>
            <person name="Todd R.B."/>
            <person name="Tsang A."/>
            <person name="Unkles S.E."/>
            <person name="van de Wiele N."/>
            <person name="van Rossen-Uffink D."/>
            <person name="Oliveira J.V."/>
            <person name="Vesth T.C."/>
            <person name="Visser J."/>
            <person name="Yu J.-H."/>
            <person name="Zhou M."/>
            <person name="Andersen M.R."/>
            <person name="Archer D.B."/>
            <person name="Baker S.E."/>
            <person name="Benoit I."/>
            <person name="Brakhage A.A."/>
            <person name="Braus G.H."/>
            <person name="Fischer R."/>
            <person name="Frisvad J.C."/>
            <person name="Goldman G.H."/>
            <person name="Houbraken J."/>
            <person name="Oakley B."/>
            <person name="Pocsi I."/>
            <person name="Scazzocchio C."/>
            <person name="Seiboth B."/>
            <person name="vanKuyk P.A."/>
            <person name="Wortman J."/>
            <person name="Dyer P.S."/>
            <person name="Grigoriev I.V."/>
        </authorList>
    </citation>
    <scope>NUCLEOTIDE SEQUENCE [LARGE SCALE GENOMIC DNA]</scope>
    <source>
        <strain evidence="3">DTO 134E9</strain>
    </source>
</reference>
<proteinExistence type="predicted"/>
<dbReference type="AlphaFoldDB" id="A0A1L9RIU3"/>
<feature type="compositionally biased region" description="Basic residues" evidence="1">
    <location>
        <begin position="262"/>
        <end position="279"/>
    </location>
</feature>
<feature type="region of interest" description="Disordered" evidence="1">
    <location>
        <begin position="205"/>
        <end position="284"/>
    </location>
</feature>
<dbReference type="EMBL" id="KV878212">
    <property type="protein sequence ID" value="OJJ34778.1"/>
    <property type="molecule type" value="Genomic_DNA"/>
</dbReference>
<sequence length="314" mass="34821">MCQLAVFWHNCDHLILQTLTCALTSTSTTIVHPHDPTSVAIVSEPCTLCRPQHQHPPPPHLNQAIPYLKANLLTAQTLAFILGAEISHPGFLDMIARFYARGDHKRWNQPGAASYTCEDSAREYLSVLEEMERRGARGEEFFSVDEVVEFVAGIEEGELDCSANTPFSQRALNWGPDAVFWPGNYYYTVDSVDSLDNIFAGVDESIQSQSQSQSQQGQQQRQRSPTPIPPDTIDNQSYTKPRPRPRSRPSSSPSPSPPRSPPKARAKITKPAKPPRKPSKPVLERKAYLVTEMQSGAVAVPPRIQELKAEARGG</sequence>
<keyword evidence="3" id="KW-1185">Reference proteome</keyword>
<gene>
    <name evidence="2" type="ORF">ASPWEDRAFT_68228</name>
</gene>
<organism evidence="2 3">
    <name type="scientific">Aspergillus wentii DTO 134E9</name>
    <dbReference type="NCBI Taxonomy" id="1073089"/>
    <lineage>
        <taxon>Eukaryota</taxon>
        <taxon>Fungi</taxon>
        <taxon>Dikarya</taxon>
        <taxon>Ascomycota</taxon>
        <taxon>Pezizomycotina</taxon>
        <taxon>Eurotiomycetes</taxon>
        <taxon>Eurotiomycetidae</taxon>
        <taxon>Eurotiales</taxon>
        <taxon>Aspergillaceae</taxon>
        <taxon>Aspergillus</taxon>
        <taxon>Aspergillus subgen. Cremei</taxon>
    </lineage>
</organism>
<evidence type="ECO:0000256" key="1">
    <source>
        <dbReference type="SAM" id="MobiDB-lite"/>
    </source>
</evidence>
<protein>
    <submittedName>
        <fullName evidence="2">Uncharacterized protein</fullName>
    </submittedName>
</protein>
<dbReference type="Proteomes" id="UP000184383">
    <property type="component" value="Unassembled WGS sequence"/>
</dbReference>
<name>A0A1L9RIU3_ASPWE</name>